<keyword evidence="1" id="KW-1133">Transmembrane helix</keyword>
<gene>
    <name evidence="2" type="ORF">OIU84_016949</name>
</gene>
<feature type="transmembrane region" description="Helical" evidence="1">
    <location>
        <begin position="12"/>
        <end position="31"/>
    </location>
</feature>
<name>A0AAD6NQX7_9ROSI</name>
<dbReference type="AlphaFoldDB" id="A0AAD6NQX7"/>
<keyword evidence="3" id="KW-1185">Reference proteome</keyword>
<organism evidence="2 3">
    <name type="scientific">Salix udensis</name>
    <dbReference type="NCBI Taxonomy" id="889485"/>
    <lineage>
        <taxon>Eukaryota</taxon>
        <taxon>Viridiplantae</taxon>
        <taxon>Streptophyta</taxon>
        <taxon>Embryophyta</taxon>
        <taxon>Tracheophyta</taxon>
        <taxon>Spermatophyta</taxon>
        <taxon>Magnoliopsida</taxon>
        <taxon>eudicotyledons</taxon>
        <taxon>Gunneridae</taxon>
        <taxon>Pentapetalae</taxon>
        <taxon>rosids</taxon>
        <taxon>fabids</taxon>
        <taxon>Malpighiales</taxon>
        <taxon>Salicaceae</taxon>
        <taxon>Saliceae</taxon>
        <taxon>Salix</taxon>
    </lineage>
</organism>
<protein>
    <submittedName>
        <fullName evidence="2">Uncharacterized protein</fullName>
    </submittedName>
</protein>
<dbReference type="EMBL" id="JAPFFJ010000019">
    <property type="protein sequence ID" value="KAJ6401648.1"/>
    <property type="molecule type" value="Genomic_DNA"/>
</dbReference>
<evidence type="ECO:0000313" key="3">
    <source>
        <dbReference type="Proteomes" id="UP001162972"/>
    </source>
</evidence>
<keyword evidence="1" id="KW-0472">Membrane</keyword>
<reference evidence="2 3" key="1">
    <citation type="journal article" date="2023" name="Int. J. Mol. Sci.">
        <title>De Novo Assembly and Annotation of 11 Diverse Shrub Willow (Salix) Genomes Reveals Novel Gene Organization in Sex-Linked Regions.</title>
        <authorList>
            <person name="Hyden B."/>
            <person name="Feng K."/>
            <person name="Yates T.B."/>
            <person name="Jawdy S."/>
            <person name="Cereghino C."/>
            <person name="Smart L.B."/>
            <person name="Muchero W."/>
        </authorList>
    </citation>
    <scope>NUCLEOTIDE SEQUENCE [LARGE SCALE GENOMIC DNA]</scope>
    <source>
        <tissue evidence="2">Shoot tip</tissue>
    </source>
</reference>
<accession>A0AAD6NQX7</accession>
<dbReference type="Proteomes" id="UP001162972">
    <property type="component" value="Chromosome 14"/>
</dbReference>
<comment type="caution">
    <text evidence="2">The sequence shown here is derived from an EMBL/GenBank/DDBJ whole genome shotgun (WGS) entry which is preliminary data.</text>
</comment>
<proteinExistence type="predicted"/>
<keyword evidence="1" id="KW-0812">Transmembrane</keyword>
<feature type="transmembrane region" description="Helical" evidence="1">
    <location>
        <begin position="52"/>
        <end position="81"/>
    </location>
</feature>
<evidence type="ECO:0000256" key="1">
    <source>
        <dbReference type="SAM" id="Phobius"/>
    </source>
</evidence>
<sequence>MDEEGEDLCRYLIVGCYLLVWPLPCQVRLLGRSKNLIKKHVLGFEGGEGTGLYIYLLCILPGSTPSCVPLLSFFLLFIYLLDGITIT</sequence>
<evidence type="ECO:0000313" key="2">
    <source>
        <dbReference type="EMBL" id="KAJ6401648.1"/>
    </source>
</evidence>